<proteinExistence type="predicted"/>
<accession>A0A3N1XZM5</accession>
<evidence type="ECO:0000313" key="2">
    <source>
        <dbReference type="Proteomes" id="UP000273083"/>
    </source>
</evidence>
<sequence>MIDKYVIEEIDRGIKETWENEIVNDYYNGYLLKEDSLKCSLYFHLRTKLKKLLKENNLRIYPEYYFSDLRYFADIAIVQIDTTIDKSYLRDKIVDVIAVMELKYDGGNSIGTENAIKNDILKIKNYIQTGQLLCQYYFAVIYETECISLNWLDKRSTNNWAQGYVTELNAGSLDGDMWFEVNPYNGMNG</sequence>
<comment type="caution">
    <text evidence="1">The sequence shown here is derived from an EMBL/GenBank/DDBJ whole genome shotgun (WGS) entry which is preliminary data.</text>
</comment>
<protein>
    <submittedName>
        <fullName evidence="1">Uncharacterized protein</fullName>
    </submittedName>
</protein>
<evidence type="ECO:0000313" key="1">
    <source>
        <dbReference type="EMBL" id="ROR30407.1"/>
    </source>
</evidence>
<dbReference type="Proteomes" id="UP000273083">
    <property type="component" value="Unassembled WGS sequence"/>
</dbReference>
<gene>
    <name evidence="1" type="ORF">EDD66_10258</name>
</gene>
<dbReference type="OrthoDB" id="2083721at2"/>
<organism evidence="1 2">
    <name type="scientific">Mobilisporobacter senegalensis</name>
    <dbReference type="NCBI Taxonomy" id="1329262"/>
    <lineage>
        <taxon>Bacteria</taxon>
        <taxon>Bacillati</taxon>
        <taxon>Bacillota</taxon>
        <taxon>Clostridia</taxon>
        <taxon>Lachnospirales</taxon>
        <taxon>Lachnospiraceae</taxon>
        <taxon>Mobilisporobacter</taxon>
    </lineage>
</organism>
<name>A0A3N1XZM5_9FIRM</name>
<dbReference type="AlphaFoldDB" id="A0A3N1XZM5"/>
<reference evidence="1 2" key="1">
    <citation type="submission" date="2018-11" db="EMBL/GenBank/DDBJ databases">
        <title>Genomic Encyclopedia of Type Strains, Phase IV (KMG-IV): sequencing the most valuable type-strain genomes for metagenomic binning, comparative biology and taxonomic classification.</title>
        <authorList>
            <person name="Goeker M."/>
        </authorList>
    </citation>
    <scope>NUCLEOTIDE SEQUENCE [LARGE SCALE GENOMIC DNA]</scope>
    <source>
        <strain evidence="1 2">DSM 26537</strain>
    </source>
</reference>
<dbReference type="RefSeq" id="WP_123608115.1">
    <property type="nucleotide sequence ID" value="NZ_RJVG01000002.1"/>
</dbReference>
<dbReference type="EMBL" id="RJVG01000002">
    <property type="protein sequence ID" value="ROR30407.1"/>
    <property type="molecule type" value="Genomic_DNA"/>
</dbReference>
<keyword evidence="2" id="KW-1185">Reference proteome</keyword>